<dbReference type="OrthoDB" id="3798885at2759"/>
<dbReference type="Proteomes" id="UP000800094">
    <property type="component" value="Unassembled WGS sequence"/>
</dbReference>
<reference evidence="2" key="1">
    <citation type="journal article" date="2020" name="Stud. Mycol.">
        <title>101 Dothideomycetes genomes: a test case for predicting lifestyles and emergence of pathogens.</title>
        <authorList>
            <person name="Haridas S."/>
            <person name="Albert R."/>
            <person name="Binder M."/>
            <person name="Bloem J."/>
            <person name="Labutti K."/>
            <person name="Salamov A."/>
            <person name="Andreopoulos B."/>
            <person name="Baker S."/>
            <person name="Barry K."/>
            <person name="Bills G."/>
            <person name="Bluhm B."/>
            <person name="Cannon C."/>
            <person name="Castanera R."/>
            <person name="Culley D."/>
            <person name="Daum C."/>
            <person name="Ezra D."/>
            <person name="Gonzalez J."/>
            <person name="Henrissat B."/>
            <person name="Kuo A."/>
            <person name="Liang C."/>
            <person name="Lipzen A."/>
            <person name="Lutzoni F."/>
            <person name="Magnuson J."/>
            <person name="Mondo S."/>
            <person name="Nolan M."/>
            <person name="Ohm R."/>
            <person name="Pangilinan J."/>
            <person name="Park H.-J."/>
            <person name="Ramirez L."/>
            <person name="Alfaro M."/>
            <person name="Sun H."/>
            <person name="Tritt A."/>
            <person name="Yoshinaga Y."/>
            <person name="Zwiers L.-H."/>
            <person name="Turgeon B."/>
            <person name="Goodwin S."/>
            <person name="Spatafora J."/>
            <person name="Crous P."/>
            <person name="Grigoriev I."/>
        </authorList>
    </citation>
    <scope>NUCLEOTIDE SEQUENCE</scope>
    <source>
        <strain evidence="2">CBS 122368</strain>
    </source>
</reference>
<sequence>MAGSLDIAYTVGTWLAARLAMIALFRVLSLWLLWRNLLSPRHITLKAVDDNDQSSVSKRLRIWRDTHAFRRINVPSLVESARLSTSTRRDGILPDTPSRAGWIALLQTFQAFSVPLPRGGDLI</sequence>
<gene>
    <name evidence="2" type="ORF">BU26DRAFT_49931</name>
</gene>
<dbReference type="GeneID" id="54579727"/>
<keyword evidence="1" id="KW-0812">Transmembrane</keyword>
<organism evidence="2 3">
    <name type="scientific">Trematosphaeria pertusa</name>
    <dbReference type="NCBI Taxonomy" id="390896"/>
    <lineage>
        <taxon>Eukaryota</taxon>
        <taxon>Fungi</taxon>
        <taxon>Dikarya</taxon>
        <taxon>Ascomycota</taxon>
        <taxon>Pezizomycotina</taxon>
        <taxon>Dothideomycetes</taxon>
        <taxon>Pleosporomycetidae</taxon>
        <taxon>Pleosporales</taxon>
        <taxon>Massarineae</taxon>
        <taxon>Trematosphaeriaceae</taxon>
        <taxon>Trematosphaeria</taxon>
    </lineage>
</organism>
<protein>
    <submittedName>
        <fullName evidence="2">Uncharacterized protein</fullName>
    </submittedName>
</protein>
<evidence type="ECO:0000313" key="3">
    <source>
        <dbReference type="Proteomes" id="UP000800094"/>
    </source>
</evidence>
<evidence type="ECO:0000313" key="2">
    <source>
        <dbReference type="EMBL" id="KAF2246607.1"/>
    </source>
</evidence>
<proteinExistence type="predicted"/>
<dbReference type="AlphaFoldDB" id="A0A6A6I8K8"/>
<accession>A0A6A6I8K8</accession>
<keyword evidence="3" id="KW-1185">Reference proteome</keyword>
<name>A0A6A6I8K8_9PLEO</name>
<keyword evidence="1" id="KW-1133">Transmembrane helix</keyword>
<feature type="transmembrane region" description="Helical" evidence="1">
    <location>
        <begin position="15"/>
        <end position="34"/>
    </location>
</feature>
<dbReference type="RefSeq" id="XP_033681611.1">
    <property type="nucleotide sequence ID" value="XM_033826397.1"/>
</dbReference>
<dbReference type="EMBL" id="ML987198">
    <property type="protein sequence ID" value="KAF2246607.1"/>
    <property type="molecule type" value="Genomic_DNA"/>
</dbReference>
<evidence type="ECO:0000256" key="1">
    <source>
        <dbReference type="SAM" id="Phobius"/>
    </source>
</evidence>
<keyword evidence="1" id="KW-0472">Membrane</keyword>